<dbReference type="Proteomes" id="UP001341840">
    <property type="component" value="Unassembled WGS sequence"/>
</dbReference>
<feature type="region of interest" description="Disordered" evidence="1">
    <location>
        <begin position="1"/>
        <end position="115"/>
    </location>
</feature>
<feature type="compositionally biased region" description="Polar residues" evidence="1">
    <location>
        <begin position="1"/>
        <end position="10"/>
    </location>
</feature>
<feature type="region of interest" description="Disordered" evidence="1">
    <location>
        <begin position="131"/>
        <end position="185"/>
    </location>
</feature>
<feature type="compositionally biased region" description="Basic and acidic residues" evidence="1">
    <location>
        <begin position="53"/>
        <end position="64"/>
    </location>
</feature>
<accession>A0ABU6TTQ5</accession>
<feature type="compositionally biased region" description="Basic residues" evidence="1">
    <location>
        <begin position="24"/>
        <end position="43"/>
    </location>
</feature>
<evidence type="ECO:0000313" key="3">
    <source>
        <dbReference type="Proteomes" id="UP001341840"/>
    </source>
</evidence>
<feature type="compositionally biased region" description="Basic residues" evidence="1">
    <location>
        <begin position="80"/>
        <end position="90"/>
    </location>
</feature>
<organism evidence="2 3">
    <name type="scientific">Stylosanthes scabra</name>
    <dbReference type="NCBI Taxonomy" id="79078"/>
    <lineage>
        <taxon>Eukaryota</taxon>
        <taxon>Viridiplantae</taxon>
        <taxon>Streptophyta</taxon>
        <taxon>Embryophyta</taxon>
        <taxon>Tracheophyta</taxon>
        <taxon>Spermatophyta</taxon>
        <taxon>Magnoliopsida</taxon>
        <taxon>eudicotyledons</taxon>
        <taxon>Gunneridae</taxon>
        <taxon>Pentapetalae</taxon>
        <taxon>rosids</taxon>
        <taxon>fabids</taxon>
        <taxon>Fabales</taxon>
        <taxon>Fabaceae</taxon>
        <taxon>Papilionoideae</taxon>
        <taxon>50 kb inversion clade</taxon>
        <taxon>dalbergioids sensu lato</taxon>
        <taxon>Dalbergieae</taxon>
        <taxon>Pterocarpus clade</taxon>
        <taxon>Stylosanthes</taxon>
    </lineage>
</organism>
<comment type="caution">
    <text evidence="2">The sequence shown here is derived from an EMBL/GenBank/DDBJ whole genome shotgun (WGS) entry which is preliminary data.</text>
</comment>
<sequence length="233" mass="25971">MLKNPQNSKETPAALTSKKPSALTHHHQPRRPTTIHRHPRPPHTHSCYPNLLHSDDEPLSHSHSDTTTVGSRRASYAPSTRRRVPSRRRYSSAVVASSLRSPPSPSSSSHSSHWPPHTHSCYPNLLHSDAEPLSHSHSDTTTIGSRRASYAPSTRRRVPSRRRYSSAVVASSLRSPPSPSSSSHSSHWFVPTLCLNIRCCLQKGFLILGSFFVELMLFPTARVLNKKESKPTH</sequence>
<name>A0ABU6TTQ5_9FABA</name>
<evidence type="ECO:0000256" key="1">
    <source>
        <dbReference type="SAM" id="MobiDB-lite"/>
    </source>
</evidence>
<feature type="compositionally biased region" description="Low complexity" evidence="1">
    <location>
        <begin position="165"/>
        <end position="185"/>
    </location>
</feature>
<reference evidence="2 3" key="1">
    <citation type="journal article" date="2023" name="Plants (Basel)">
        <title>Bridging the Gap: Combining Genomics and Transcriptomics Approaches to Understand Stylosanthes scabra, an Orphan Legume from the Brazilian Caatinga.</title>
        <authorList>
            <person name="Ferreira-Neto J.R.C."/>
            <person name="da Silva M.D."/>
            <person name="Binneck E."/>
            <person name="de Melo N.F."/>
            <person name="da Silva R.H."/>
            <person name="de Melo A.L.T.M."/>
            <person name="Pandolfi V."/>
            <person name="Bustamante F.O."/>
            <person name="Brasileiro-Vidal A.C."/>
            <person name="Benko-Iseppon A.M."/>
        </authorList>
    </citation>
    <scope>NUCLEOTIDE SEQUENCE [LARGE SCALE GENOMIC DNA]</scope>
    <source>
        <tissue evidence="2">Leaves</tissue>
    </source>
</reference>
<feature type="compositionally biased region" description="Low complexity" evidence="1">
    <location>
        <begin position="91"/>
        <end position="115"/>
    </location>
</feature>
<evidence type="ECO:0000313" key="2">
    <source>
        <dbReference type="EMBL" id="MED6151580.1"/>
    </source>
</evidence>
<keyword evidence="3" id="KW-1185">Reference proteome</keyword>
<protein>
    <submittedName>
        <fullName evidence="2">Uncharacterized protein</fullName>
    </submittedName>
</protein>
<feature type="compositionally biased region" description="Basic residues" evidence="1">
    <location>
        <begin position="154"/>
        <end position="164"/>
    </location>
</feature>
<gene>
    <name evidence="2" type="ORF">PIB30_083825</name>
</gene>
<proteinExistence type="predicted"/>
<dbReference type="EMBL" id="JASCZI010091960">
    <property type="protein sequence ID" value="MED6151580.1"/>
    <property type="molecule type" value="Genomic_DNA"/>
</dbReference>